<dbReference type="AlphaFoldDB" id="A0A4U0U694"/>
<organism evidence="2 3">
    <name type="scientific">Salinomyces thailandicus</name>
    <dbReference type="NCBI Taxonomy" id="706561"/>
    <lineage>
        <taxon>Eukaryota</taxon>
        <taxon>Fungi</taxon>
        <taxon>Dikarya</taxon>
        <taxon>Ascomycota</taxon>
        <taxon>Pezizomycotina</taxon>
        <taxon>Dothideomycetes</taxon>
        <taxon>Dothideomycetidae</taxon>
        <taxon>Mycosphaerellales</taxon>
        <taxon>Teratosphaeriaceae</taxon>
        <taxon>Salinomyces</taxon>
    </lineage>
</organism>
<dbReference type="EMBL" id="NAJL01000011">
    <property type="protein sequence ID" value="TKA30467.1"/>
    <property type="molecule type" value="Genomic_DNA"/>
</dbReference>
<feature type="compositionally biased region" description="Basic and acidic residues" evidence="1">
    <location>
        <begin position="24"/>
        <end position="45"/>
    </location>
</feature>
<name>A0A4U0U694_9PEZI</name>
<evidence type="ECO:0000256" key="1">
    <source>
        <dbReference type="SAM" id="MobiDB-lite"/>
    </source>
</evidence>
<comment type="caution">
    <text evidence="2">The sequence shown here is derived from an EMBL/GenBank/DDBJ whole genome shotgun (WGS) entry which is preliminary data.</text>
</comment>
<gene>
    <name evidence="2" type="ORF">B0A50_02695</name>
</gene>
<proteinExistence type="predicted"/>
<dbReference type="Proteomes" id="UP000308549">
    <property type="component" value="Unassembled WGS sequence"/>
</dbReference>
<accession>A0A4U0U694</accession>
<feature type="region of interest" description="Disordered" evidence="1">
    <location>
        <begin position="24"/>
        <end position="46"/>
    </location>
</feature>
<keyword evidence="3" id="KW-1185">Reference proteome</keyword>
<protein>
    <submittedName>
        <fullName evidence="2">Uncharacterized protein</fullName>
    </submittedName>
</protein>
<evidence type="ECO:0000313" key="2">
    <source>
        <dbReference type="EMBL" id="TKA30467.1"/>
    </source>
</evidence>
<evidence type="ECO:0000313" key="3">
    <source>
        <dbReference type="Proteomes" id="UP000308549"/>
    </source>
</evidence>
<sequence length="74" mass="9006">MLDRWVGMAVAGEWLSLGTERVERANAQERERERERRERERERQQSHVYTRVALLGGYRQQQRKKGGWRHNKSR</sequence>
<reference evidence="2 3" key="1">
    <citation type="submission" date="2017-03" db="EMBL/GenBank/DDBJ databases">
        <title>Genomes of endolithic fungi from Antarctica.</title>
        <authorList>
            <person name="Coleine C."/>
            <person name="Masonjones S."/>
            <person name="Stajich J.E."/>
        </authorList>
    </citation>
    <scope>NUCLEOTIDE SEQUENCE [LARGE SCALE GENOMIC DNA]</scope>
    <source>
        <strain evidence="2 3">CCFEE 6315</strain>
    </source>
</reference>